<dbReference type="RefSeq" id="WP_062295006.1">
    <property type="nucleotide sequence ID" value="NZ_CP012036.1"/>
</dbReference>
<reference evidence="3" key="1">
    <citation type="submission" date="2015-07" db="EMBL/GenBank/DDBJ databases">
        <title>Genome Of Nitrogen-Fixing Cyanobacterium Nostoc piscinale CENA21 From Solimoes/Amazon River Floodplain Sediments And Comparative Genomics To Uncover Biosynthetic Natural Products Potential.</title>
        <authorList>
            <person name="Leao T.F."/>
            <person name="Leao P.N."/>
            <person name="Guimaraes P.I."/>
            <person name="de Melo A.G.C."/>
            <person name="Ramos R.T.J."/>
            <person name="Silva A."/>
            <person name="Fiore M.F."/>
            <person name="Schneider M.P.C."/>
        </authorList>
    </citation>
    <scope>NUCLEOTIDE SEQUENCE [LARGE SCALE GENOMIC DNA]</scope>
    <source>
        <strain evidence="3">CENA21</strain>
    </source>
</reference>
<dbReference type="Proteomes" id="UP000062645">
    <property type="component" value="Chromosome"/>
</dbReference>
<dbReference type="EMBL" id="CP012036">
    <property type="protein sequence ID" value="ALF54475.1"/>
    <property type="molecule type" value="Genomic_DNA"/>
</dbReference>
<dbReference type="AlphaFoldDB" id="A0A0M5MHA5"/>
<evidence type="ECO:0000313" key="2">
    <source>
        <dbReference type="EMBL" id="ALF54475.1"/>
    </source>
</evidence>
<name>A0A0M5MHA5_9NOSO</name>
<dbReference type="KEGG" id="npz:ACX27_19120"/>
<evidence type="ECO:0000256" key="1">
    <source>
        <dbReference type="SAM" id="Coils"/>
    </source>
</evidence>
<reference evidence="2 3" key="2">
    <citation type="journal article" date="2016" name="Genome Announc.">
        <title>Draft Genome Sequence of the N2-Fixing Cyanobacterium Nostoc piscinale CENA21, Isolated from the Brazilian Amazon Floodplain.</title>
        <authorList>
            <person name="Leao T."/>
            <person name="Guimaraes P.I."/>
            <person name="de Melo A.G."/>
            <person name="Ramos R.T."/>
            <person name="Leao P.N."/>
            <person name="Silva A."/>
            <person name="Fiore M.F."/>
            <person name="Schneider M.P."/>
        </authorList>
    </citation>
    <scope>NUCLEOTIDE SEQUENCE [LARGE SCALE GENOMIC DNA]</scope>
    <source>
        <strain evidence="2 3">CENA21</strain>
    </source>
</reference>
<keyword evidence="1" id="KW-0175">Coiled coil</keyword>
<dbReference type="STRING" id="224013.ACX27_19120"/>
<protein>
    <submittedName>
        <fullName evidence="2">Uncharacterized protein</fullName>
    </submittedName>
</protein>
<gene>
    <name evidence="2" type="ORF">ACX27_19120</name>
</gene>
<sequence length="202" mass="23584">MNPPEEYTNYNALEPGQGGLNQVNNKLQFTTNGIGETNSLDKVRDILFGNQIRDVDKKFTRLEENLISEIVSLRDETRKRLDALETYIRQEVDSLTAQLKKEQLERDAGMRSLSEEQKNSNLSLENKISQVDEQTTNRQRELREHILNQSKNLQDDLQQKYEEILAVLKREMQDIQREKTDRSKLAALFTELAVRLNTDQKF</sequence>
<organism evidence="2 3">
    <name type="scientific">Nostoc piscinale CENA21</name>
    <dbReference type="NCBI Taxonomy" id="224013"/>
    <lineage>
        <taxon>Bacteria</taxon>
        <taxon>Bacillati</taxon>
        <taxon>Cyanobacteriota</taxon>
        <taxon>Cyanophyceae</taxon>
        <taxon>Nostocales</taxon>
        <taxon>Nostocaceae</taxon>
        <taxon>Nostoc</taxon>
    </lineage>
</organism>
<feature type="coiled-coil region" evidence="1">
    <location>
        <begin position="114"/>
        <end position="178"/>
    </location>
</feature>
<keyword evidence="3" id="KW-1185">Reference proteome</keyword>
<proteinExistence type="predicted"/>
<dbReference type="PATRIC" id="fig|224013.5.peg.4570"/>
<evidence type="ECO:0000313" key="3">
    <source>
        <dbReference type="Proteomes" id="UP000062645"/>
    </source>
</evidence>
<dbReference type="OrthoDB" id="5623405at2"/>
<accession>A0A0M5MHA5</accession>